<feature type="transmembrane region" description="Helical" evidence="2">
    <location>
        <begin position="154"/>
        <end position="178"/>
    </location>
</feature>
<feature type="transmembrane region" description="Helical" evidence="2">
    <location>
        <begin position="123"/>
        <end position="142"/>
    </location>
</feature>
<accession>A0ABT2SUQ5</accession>
<keyword evidence="1" id="KW-0813">Transport</keyword>
<feature type="transmembrane region" description="Helical" evidence="2">
    <location>
        <begin position="254"/>
        <end position="275"/>
    </location>
</feature>
<comment type="caution">
    <text evidence="3">The sequence shown here is derived from an EMBL/GenBank/DDBJ whole genome shotgun (WGS) entry which is preliminary data.</text>
</comment>
<proteinExistence type="predicted"/>
<feature type="transmembrane region" description="Helical" evidence="2">
    <location>
        <begin position="228"/>
        <end position="248"/>
    </location>
</feature>
<keyword evidence="2" id="KW-0812">Transmembrane</keyword>
<feature type="transmembrane region" description="Helical" evidence="2">
    <location>
        <begin position="37"/>
        <end position="54"/>
    </location>
</feature>
<dbReference type="Proteomes" id="UP001208364">
    <property type="component" value="Unassembled WGS sequence"/>
</dbReference>
<feature type="transmembrane region" description="Helical" evidence="2">
    <location>
        <begin position="6"/>
        <end position="25"/>
    </location>
</feature>
<evidence type="ECO:0000256" key="2">
    <source>
        <dbReference type="SAM" id="Phobius"/>
    </source>
</evidence>
<keyword evidence="2" id="KW-0472">Membrane</keyword>
<feature type="transmembrane region" description="Helical" evidence="2">
    <location>
        <begin position="287"/>
        <end position="310"/>
    </location>
</feature>
<dbReference type="PANTHER" id="PTHR36838">
    <property type="entry name" value="AUXIN EFFLUX CARRIER FAMILY PROTEIN"/>
    <property type="match status" value="1"/>
</dbReference>
<feature type="transmembrane region" description="Helical" evidence="2">
    <location>
        <begin position="93"/>
        <end position="117"/>
    </location>
</feature>
<gene>
    <name evidence="3" type="ORF">OCV55_06280</name>
</gene>
<feature type="transmembrane region" description="Helical" evidence="2">
    <location>
        <begin position="198"/>
        <end position="216"/>
    </location>
</feature>
<feature type="transmembrane region" description="Helical" evidence="2">
    <location>
        <begin position="60"/>
        <end position="81"/>
    </location>
</feature>
<reference evidence="3 4" key="1">
    <citation type="journal article" date="2021" name="ISME Commun">
        <title>Automated analysis of genomic sequences facilitates high-throughput and comprehensive description of bacteria.</title>
        <authorList>
            <person name="Hitch T.C.A."/>
        </authorList>
    </citation>
    <scope>NUCLEOTIDE SEQUENCE [LARGE SCALE GENOMIC DNA]</scope>
    <source>
        <strain evidence="3 4">H4_15</strain>
    </source>
</reference>
<sequence length="311" mass="34057">MNALSTLFPVFFMIILGMIARIKGFISPAQKEGANHIVFNVLFPILIFNVLFTAKIESSAILIVLYVLIAFTLALVLGKCITKFTGKEVGHIFPYLLTTCEGGNVALPLYTSIVGVAYASNTVIFDIAGTVIAFIIIPVLVAKATSGNTSTKELLKTIFTNSFVIAVMLGVVLNLLGVYDLLSQTAFIDLYTNTIQQATAPIVSLILLIIGYNLKINKDTLGSLLKLVGVRIVFYIFVIAGFFVFFPHLMADKIYMMAVLIYFMCPTGFAMPMLISPLNKSEEDEDFTAAFISLFMVITLIVYTCVVLFIA</sequence>
<protein>
    <submittedName>
        <fullName evidence="3">AEC family transporter</fullName>
    </submittedName>
</protein>
<keyword evidence="2" id="KW-1133">Transmembrane helix</keyword>
<dbReference type="RefSeq" id="WP_147580129.1">
    <property type="nucleotide sequence ID" value="NZ_JAOQJR010000005.1"/>
</dbReference>
<evidence type="ECO:0000313" key="3">
    <source>
        <dbReference type="EMBL" id="MCU6738285.1"/>
    </source>
</evidence>
<dbReference type="EMBL" id="JAOQJR010000005">
    <property type="protein sequence ID" value="MCU6738285.1"/>
    <property type="molecule type" value="Genomic_DNA"/>
</dbReference>
<dbReference type="PANTHER" id="PTHR36838:SF3">
    <property type="entry name" value="TRANSPORTER AUXIN EFFLUX CARRIER EC FAMILY"/>
    <property type="match status" value="1"/>
</dbReference>
<organism evidence="3 4">
    <name type="scientific">[Clostridium] ammoniilyticum</name>
    <dbReference type="NCBI Taxonomy" id="2981784"/>
    <lineage>
        <taxon>Bacteria</taxon>
        <taxon>Bacillati</taxon>
        <taxon>Bacillota</taxon>
        <taxon>Erysipelotrichia</taxon>
        <taxon>Erysipelotrichales</taxon>
        <taxon>Coprobacillaceae</taxon>
        <taxon>Faecalibacillus</taxon>
    </lineage>
</organism>
<keyword evidence="4" id="KW-1185">Reference proteome</keyword>
<evidence type="ECO:0000313" key="4">
    <source>
        <dbReference type="Proteomes" id="UP001208364"/>
    </source>
</evidence>
<evidence type="ECO:0000256" key="1">
    <source>
        <dbReference type="ARBA" id="ARBA00022448"/>
    </source>
</evidence>
<name>A0ABT2SUQ5_9FIRM</name>